<keyword evidence="4 8" id="KW-0276">Fatty acid metabolism</keyword>
<organism evidence="11 12">
    <name type="scientific">Ferrimonas gelatinilytica</name>
    <dbReference type="NCBI Taxonomy" id="1255257"/>
    <lineage>
        <taxon>Bacteria</taxon>
        <taxon>Pseudomonadati</taxon>
        <taxon>Pseudomonadota</taxon>
        <taxon>Gammaproteobacteria</taxon>
        <taxon>Alteromonadales</taxon>
        <taxon>Ferrimonadaceae</taxon>
        <taxon>Ferrimonas</taxon>
    </lineage>
</organism>
<dbReference type="Gene3D" id="3.40.47.10">
    <property type="match status" value="1"/>
</dbReference>
<comment type="caution">
    <text evidence="8">Lacks conserved residue(s) required for the propagation of feature annotation.</text>
</comment>
<keyword evidence="3 8" id="KW-0808">Transferase</keyword>
<sequence length="320" mass="34209">MHTKILGTGSYLPAQIRTNADLERMVETSDEWILERTGIRERRIATDGETVVTMGYEAARQALEAAALTPADMDMVICGTTSAENTFPAAACEIQALLGAGDCPAFDLSAACSGFLFALSVADQFVKSGQCRTVLVIGADALTSQCDPDDRSTIILFGDGAGAVVVGASEEPGILSTHIHSDGRYAELLKTAQPSRSKVSSPRQDDYLVMKGNEVFRHAVTRLSSVVEQALNANQMAKSDIDWLVPHNANYRILKATAKKLGLPMEQVVLTLEHHGNTSAASVPIALDIAVRDGRIQRGQTLLLEAFGAGFSWGAALVKY</sequence>
<dbReference type="EC" id="2.3.1.180" evidence="8"/>
<feature type="domain" description="Beta-ketoacyl-[acyl-carrier-protein] synthase III C-terminal" evidence="9">
    <location>
        <begin position="231"/>
        <end position="320"/>
    </location>
</feature>
<evidence type="ECO:0000313" key="12">
    <source>
        <dbReference type="Proteomes" id="UP001501600"/>
    </source>
</evidence>
<comment type="caution">
    <text evidence="11">The sequence shown here is derived from an EMBL/GenBank/DDBJ whole genome shotgun (WGS) entry which is preliminary data.</text>
</comment>
<dbReference type="InterPro" id="IPR004655">
    <property type="entry name" value="FabH"/>
</dbReference>
<name>A0ABP9S001_9GAMM</name>
<dbReference type="EMBL" id="BAABLF010000006">
    <property type="protein sequence ID" value="GAA5189341.1"/>
    <property type="molecule type" value="Genomic_DNA"/>
</dbReference>
<comment type="similarity">
    <text evidence="1 8">Belongs to the thiolase-like superfamily. FabH family.</text>
</comment>
<dbReference type="PANTHER" id="PTHR43091:SF1">
    <property type="entry name" value="BETA-KETOACYL-[ACYL-CARRIER-PROTEIN] SYNTHASE III, CHLOROPLASTIC"/>
    <property type="match status" value="1"/>
</dbReference>
<feature type="active site" evidence="8">
    <location>
        <position position="277"/>
    </location>
</feature>
<comment type="subunit">
    <text evidence="8">Homodimer.</text>
</comment>
<dbReference type="Proteomes" id="UP001501600">
    <property type="component" value="Unassembled WGS sequence"/>
</dbReference>
<dbReference type="HAMAP" id="MF_01815">
    <property type="entry name" value="FabH"/>
    <property type="match status" value="1"/>
</dbReference>
<evidence type="ECO:0000259" key="9">
    <source>
        <dbReference type="Pfam" id="PF08541"/>
    </source>
</evidence>
<feature type="active site" evidence="8">
    <location>
        <position position="247"/>
    </location>
</feature>
<dbReference type="CDD" id="cd00830">
    <property type="entry name" value="KAS_III"/>
    <property type="match status" value="1"/>
</dbReference>
<evidence type="ECO:0000313" key="11">
    <source>
        <dbReference type="EMBL" id="GAA5189341.1"/>
    </source>
</evidence>
<dbReference type="PANTHER" id="PTHR43091">
    <property type="entry name" value="3-OXOACYL-[ACYL-CARRIER-PROTEIN] SYNTHASE"/>
    <property type="match status" value="1"/>
</dbReference>
<comment type="catalytic activity">
    <reaction evidence="8">
        <text>malonyl-[ACP] + acetyl-CoA + H(+) = 3-oxobutanoyl-[ACP] + CO2 + CoA</text>
        <dbReference type="Rhea" id="RHEA:12080"/>
        <dbReference type="Rhea" id="RHEA-COMP:9623"/>
        <dbReference type="Rhea" id="RHEA-COMP:9625"/>
        <dbReference type="ChEBI" id="CHEBI:15378"/>
        <dbReference type="ChEBI" id="CHEBI:16526"/>
        <dbReference type="ChEBI" id="CHEBI:57287"/>
        <dbReference type="ChEBI" id="CHEBI:57288"/>
        <dbReference type="ChEBI" id="CHEBI:78449"/>
        <dbReference type="ChEBI" id="CHEBI:78450"/>
        <dbReference type="EC" id="2.3.1.180"/>
    </reaction>
</comment>
<dbReference type="NCBIfam" id="NF006829">
    <property type="entry name" value="PRK09352.1"/>
    <property type="match status" value="1"/>
</dbReference>
<keyword evidence="8" id="KW-0012">Acyltransferase</keyword>
<proteinExistence type="inferred from homology"/>
<feature type="domain" description="Beta-ketoacyl-[acyl-carrier-protein] synthase III N-terminal" evidence="10">
    <location>
        <begin position="106"/>
        <end position="183"/>
    </location>
</feature>
<dbReference type="InterPro" id="IPR013751">
    <property type="entry name" value="ACP_syn_III_N"/>
</dbReference>
<dbReference type="InterPro" id="IPR013747">
    <property type="entry name" value="ACP_syn_III_C"/>
</dbReference>
<keyword evidence="5 8" id="KW-0443">Lipid metabolism</keyword>
<evidence type="ECO:0000256" key="2">
    <source>
        <dbReference type="ARBA" id="ARBA00022516"/>
    </source>
</evidence>
<dbReference type="Pfam" id="PF08541">
    <property type="entry name" value="ACP_syn_III_C"/>
    <property type="match status" value="1"/>
</dbReference>
<accession>A0ABP9S001</accession>
<evidence type="ECO:0000256" key="4">
    <source>
        <dbReference type="ARBA" id="ARBA00022832"/>
    </source>
</evidence>
<evidence type="ECO:0000256" key="5">
    <source>
        <dbReference type="ARBA" id="ARBA00023098"/>
    </source>
</evidence>
<comment type="function">
    <text evidence="8">Catalyzes the condensation reaction of fatty acid synthesis by the addition to an acyl acceptor of two carbons from malonyl-ACP. Catalyzes the first condensation reaction which initiates fatty acid synthesis and may therefore play a role in governing the total rate of fatty acid production. Possesses both acetoacetyl-ACP synthase and acetyl transacylase activities. Its substrate specificity determines the biosynthesis of branched-chain and/or straight-chain of fatty acids.</text>
</comment>
<dbReference type="RefSeq" id="WP_345316092.1">
    <property type="nucleotide sequence ID" value="NZ_BAABLF010000006.1"/>
</dbReference>
<keyword evidence="2 8" id="KW-0444">Lipid biosynthesis</keyword>
<comment type="domain">
    <text evidence="8">The last Arg residue of the ACP-binding site is essential for the weak association between ACP/AcpP and FabH.</text>
</comment>
<evidence type="ECO:0000256" key="7">
    <source>
        <dbReference type="ARBA" id="ARBA00023268"/>
    </source>
</evidence>
<protein>
    <recommendedName>
        <fullName evidence="8">Beta-ketoacyl-[acyl-carrier-protein] synthase III</fullName>
        <shortName evidence="8">Beta-ketoacyl-ACP synthase III</shortName>
        <shortName evidence="8">KAS III</shortName>
        <ecNumber evidence="8">2.3.1.180</ecNumber>
    </recommendedName>
    <alternativeName>
        <fullName evidence="8">3-oxoacyl-[acyl-carrier-protein] synthase 3</fullName>
    </alternativeName>
    <alternativeName>
        <fullName evidence="8">3-oxoacyl-[acyl-carrier-protein] synthase III</fullName>
    </alternativeName>
</protein>
<feature type="active site" evidence="8">
    <location>
        <position position="112"/>
    </location>
</feature>
<keyword evidence="6 8" id="KW-0275">Fatty acid biosynthesis</keyword>
<gene>
    <name evidence="8" type="primary">fabH</name>
    <name evidence="11" type="ORF">GCM10025772_11500</name>
</gene>
<keyword evidence="8" id="KW-0963">Cytoplasm</keyword>
<evidence type="ECO:0000259" key="10">
    <source>
        <dbReference type="Pfam" id="PF08545"/>
    </source>
</evidence>
<comment type="pathway">
    <text evidence="8">Lipid metabolism; fatty acid biosynthesis.</text>
</comment>
<dbReference type="SUPFAM" id="SSF53901">
    <property type="entry name" value="Thiolase-like"/>
    <property type="match status" value="1"/>
</dbReference>
<evidence type="ECO:0000256" key="6">
    <source>
        <dbReference type="ARBA" id="ARBA00023160"/>
    </source>
</evidence>
<reference evidence="12" key="1">
    <citation type="journal article" date="2019" name="Int. J. Syst. Evol. Microbiol.">
        <title>The Global Catalogue of Microorganisms (GCM) 10K type strain sequencing project: providing services to taxonomists for standard genome sequencing and annotation.</title>
        <authorList>
            <consortium name="The Broad Institute Genomics Platform"/>
            <consortium name="The Broad Institute Genome Sequencing Center for Infectious Disease"/>
            <person name="Wu L."/>
            <person name="Ma J."/>
        </authorList>
    </citation>
    <scope>NUCLEOTIDE SEQUENCE [LARGE SCALE GENOMIC DNA]</scope>
    <source>
        <strain evidence="12">JCM 18720</strain>
    </source>
</reference>
<dbReference type="Pfam" id="PF08545">
    <property type="entry name" value="ACP_syn_III"/>
    <property type="match status" value="1"/>
</dbReference>
<evidence type="ECO:0000256" key="1">
    <source>
        <dbReference type="ARBA" id="ARBA00008642"/>
    </source>
</evidence>
<comment type="subcellular location">
    <subcellularLocation>
        <location evidence="8">Cytoplasm</location>
    </subcellularLocation>
</comment>
<keyword evidence="12" id="KW-1185">Reference proteome</keyword>
<keyword evidence="7 8" id="KW-0511">Multifunctional enzyme</keyword>
<evidence type="ECO:0000256" key="3">
    <source>
        <dbReference type="ARBA" id="ARBA00022679"/>
    </source>
</evidence>
<evidence type="ECO:0000256" key="8">
    <source>
        <dbReference type="HAMAP-Rule" id="MF_01815"/>
    </source>
</evidence>
<dbReference type="NCBIfam" id="TIGR00747">
    <property type="entry name" value="fabH"/>
    <property type="match status" value="1"/>
</dbReference>
<dbReference type="InterPro" id="IPR016039">
    <property type="entry name" value="Thiolase-like"/>
</dbReference>